<dbReference type="AlphaFoldDB" id="K1QFU8"/>
<dbReference type="InterPro" id="IPR020556">
    <property type="entry name" value="Amidase_CS"/>
</dbReference>
<sequence length="675" mass="75355">MVTDTTDSVMVTTIEYGEGIREYTSIFVPHPENPWGIYTMQECKCESLCNVQILVTNNPMNWHAADEICTVEFKGSGYRHLAADISDESLNDSVKIQEYCPKPSIVNITSPYMVERLRQNINRFKKGEEFIISNVSFSDYTDFKCEMARKRGHEFRKMFTRCNEFHRALCEHQLQKSAAIVRISEEDIRSISEEMRLKLTPEETSAIYEWCGETCRSYQRVYELIPPTPLVRYPRTPGYREQEDDSWYYRCDIKGAEEGLLAGKTVAIKDNVSVAGVPMMNGSKLLEGFVPDKDATVVTRILDAGGRILGKAVCEDLCCSASSFTSASGPVKNPYDPTRSTGGSSSGSASLVARKVVDVAIGGDQGGSIRIPASWCGIVGLKPTYGLVPYTGVMPVEKTLDHVGPMTRTVEDCASLLEVIAGYDDGNDPRQFPALPHPPYSKLVNYGIKGKKIGLLKEGFKDMDEEVARVVRQAALTLEEAGAEVSDVSLPIHNDGKAIWSPITFEGTYQMMVKGNGHGYGWKGTYDLQLQEALAKAYNLRPFDCPMTLKIAMIFSEYIQRNYQSKFYSKAQNLVQHLTKEYNRILKDYDVMVMPTLPSIAYKLPTSNNTLRETLKLAQGMVKNTKPFNLTGHPALTINAGFIEGLPCGMMIVGRMFDDLTVLQVARAFEKLRDC</sequence>
<dbReference type="PROSITE" id="PS00571">
    <property type="entry name" value="AMIDASES"/>
    <property type="match status" value="1"/>
</dbReference>
<dbReference type="InParanoid" id="K1QFU8"/>
<dbReference type="EMBL" id="JH816972">
    <property type="protein sequence ID" value="EKC35752.1"/>
    <property type="molecule type" value="Genomic_DNA"/>
</dbReference>
<dbReference type="GO" id="GO:0003824">
    <property type="term" value="F:catalytic activity"/>
    <property type="evidence" value="ECO:0007669"/>
    <property type="project" value="InterPro"/>
</dbReference>
<dbReference type="Gene3D" id="3.90.1300.10">
    <property type="entry name" value="Amidase signature (AS) domain"/>
    <property type="match status" value="1"/>
</dbReference>
<gene>
    <name evidence="2" type="ORF">CGI_10022174</name>
</gene>
<dbReference type="NCBIfam" id="NF005565">
    <property type="entry name" value="PRK07235.1"/>
    <property type="match status" value="1"/>
</dbReference>
<dbReference type="InterPro" id="IPR036928">
    <property type="entry name" value="AS_sf"/>
</dbReference>
<protein>
    <submittedName>
        <fullName evidence="2">Amidase</fullName>
    </submittedName>
</protein>
<proteinExistence type="inferred from homology"/>
<reference evidence="2" key="1">
    <citation type="journal article" date="2012" name="Nature">
        <title>The oyster genome reveals stress adaptation and complexity of shell formation.</title>
        <authorList>
            <person name="Zhang G."/>
            <person name="Fang X."/>
            <person name="Guo X."/>
            <person name="Li L."/>
            <person name="Luo R."/>
            <person name="Xu F."/>
            <person name="Yang P."/>
            <person name="Zhang L."/>
            <person name="Wang X."/>
            <person name="Qi H."/>
            <person name="Xiong Z."/>
            <person name="Que H."/>
            <person name="Xie Y."/>
            <person name="Holland P.W."/>
            <person name="Paps J."/>
            <person name="Zhu Y."/>
            <person name="Wu F."/>
            <person name="Chen Y."/>
            <person name="Wang J."/>
            <person name="Peng C."/>
            <person name="Meng J."/>
            <person name="Yang L."/>
            <person name="Liu J."/>
            <person name="Wen B."/>
            <person name="Zhang N."/>
            <person name="Huang Z."/>
            <person name="Zhu Q."/>
            <person name="Feng Y."/>
            <person name="Mount A."/>
            <person name="Hedgecock D."/>
            <person name="Xu Z."/>
            <person name="Liu Y."/>
            <person name="Domazet-Loso T."/>
            <person name="Du Y."/>
            <person name="Sun X."/>
            <person name="Zhang S."/>
            <person name="Liu B."/>
            <person name="Cheng P."/>
            <person name="Jiang X."/>
            <person name="Li J."/>
            <person name="Fan D."/>
            <person name="Wang W."/>
            <person name="Fu W."/>
            <person name="Wang T."/>
            <person name="Wang B."/>
            <person name="Zhang J."/>
            <person name="Peng Z."/>
            <person name="Li Y."/>
            <person name="Li N."/>
            <person name="Wang J."/>
            <person name="Chen M."/>
            <person name="He Y."/>
            <person name="Tan F."/>
            <person name="Song X."/>
            <person name="Zheng Q."/>
            <person name="Huang R."/>
            <person name="Yang H."/>
            <person name="Du X."/>
            <person name="Chen L."/>
            <person name="Yang M."/>
            <person name="Gaffney P.M."/>
            <person name="Wang S."/>
            <person name="Luo L."/>
            <person name="She Z."/>
            <person name="Ming Y."/>
            <person name="Huang W."/>
            <person name="Zhang S."/>
            <person name="Huang B."/>
            <person name="Zhang Y."/>
            <person name="Qu T."/>
            <person name="Ni P."/>
            <person name="Miao G."/>
            <person name="Wang J."/>
            <person name="Wang Q."/>
            <person name="Steinberg C.E."/>
            <person name="Wang H."/>
            <person name="Li N."/>
            <person name="Qian L."/>
            <person name="Zhang G."/>
            <person name="Li Y."/>
            <person name="Yang H."/>
            <person name="Liu X."/>
            <person name="Wang J."/>
            <person name="Yin Y."/>
            <person name="Wang J."/>
        </authorList>
    </citation>
    <scope>NUCLEOTIDE SEQUENCE [LARGE SCALE GENOMIC DNA]</scope>
    <source>
        <strain evidence="2">05x7-T-G4-1.051#20</strain>
    </source>
</reference>
<dbReference type="Pfam" id="PF01425">
    <property type="entry name" value="Amidase"/>
    <property type="match status" value="1"/>
</dbReference>
<comment type="similarity">
    <text evidence="1">Belongs to the amidase family.</text>
</comment>
<dbReference type="PANTHER" id="PTHR11895:SF170">
    <property type="entry name" value="AMIDASE"/>
    <property type="match status" value="1"/>
</dbReference>
<dbReference type="SUPFAM" id="SSF75304">
    <property type="entry name" value="Amidase signature (AS) enzymes"/>
    <property type="match status" value="1"/>
</dbReference>
<accession>K1QFU8</accession>
<dbReference type="InterPro" id="IPR023631">
    <property type="entry name" value="Amidase_dom"/>
</dbReference>
<evidence type="ECO:0000313" key="2">
    <source>
        <dbReference type="EMBL" id="EKC35752.1"/>
    </source>
</evidence>
<dbReference type="PANTHER" id="PTHR11895">
    <property type="entry name" value="TRANSAMIDASE"/>
    <property type="match status" value="1"/>
</dbReference>
<evidence type="ECO:0000256" key="1">
    <source>
        <dbReference type="ARBA" id="ARBA00009199"/>
    </source>
</evidence>
<name>K1QFU8_MAGGI</name>
<organism evidence="2">
    <name type="scientific">Magallana gigas</name>
    <name type="common">Pacific oyster</name>
    <name type="synonym">Crassostrea gigas</name>
    <dbReference type="NCBI Taxonomy" id="29159"/>
    <lineage>
        <taxon>Eukaryota</taxon>
        <taxon>Metazoa</taxon>
        <taxon>Spiralia</taxon>
        <taxon>Lophotrochozoa</taxon>
        <taxon>Mollusca</taxon>
        <taxon>Bivalvia</taxon>
        <taxon>Autobranchia</taxon>
        <taxon>Pteriomorphia</taxon>
        <taxon>Ostreida</taxon>
        <taxon>Ostreoidea</taxon>
        <taxon>Ostreidae</taxon>
        <taxon>Magallana</taxon>
    </lineage>
</organism>
<dbReference type="HOGENOM" id="CLU_009600_18_0_1"/>
<dbReference type="InterPro" id="IPR000120">
    <property type="entry name" value="Amidase"/>
</dbReference>